<dbReference type="InterPro" id="IPR036097">
    <property type="entry name" value="HisK_dim/P_sf"/>
</dbReference>
<comment type="caution">
    <text evidence="17">The sequence shown here is derived from an EMBL/GenBank/DDBJ whole genome shotgun (WGS) entry which is preliminary data.</text>
</comment>
<evidence type="ECO:0000256" key="14">
    <source>
        <dbReference type="SAM" id="Phobius"/>
    </source>
</evidence>
<dbReference type="Gene3D" id="3.30.565.10">
    <property type="entry name" value="Histidine kinase-like ATPase, C-terminal domain"/>
    <property type="match status" value="1"/>
</dbReference>
<dbReference type="InterPro" id="IPR029151">
    <property type="entry name" value="Sensor-like_sf"/>
</dbReference>
<comment type="subcellular location">
    <subcellularLocation>
        <location evidence="2">Cell membrane</location>
        <topology evidence="2">Multi-pass membrane protein</topology>
    </subcellularLocation>
</comment>
<dbReference type="GO" id="GO:0000155">
    <property type="term" value="F:phosphorelay sensor kinase activity"/>
    <property type="evidence" value="ECO:0007669"/>
    <property type="project" value="InterPro"/>
</dbReference>
<evidence type="ECO:0000256" key="13">
    <source>
        <dbReference type="ARBA" id="ARBA00023136"/>
    </source>
</evidence>
<evidence type="ECO:0000313" key="18">
    <source>
        <dbReference type="Proteomes" id="UP000037267"/>
    </source>
</evidence>
<dbReference type="PATRIC" id="fig|1503.3.peg.568"/>
<dbReference type="PROSITE" id="PS50885">
    <property type="entry name" value="HAMP"/>
    <property type="match status" value="1"/>
</dbReference>
<dbReference type="CDD" id="cd00082">
    <property type="entry name" value="HisKA"/>
    <property type="match status" value="1"/>
</dbReference>
<dbReference type="Proteomes" id="UP000037267">
    <property type="component" value="Unassembled WGS sequence"/>
</dbReference>
<protein>
    <recommendedName>
        <fullName evidence="3">histidine kinase</fullName>
        <ecNumber evidence="3">2.7.13.3</ecNumber>
    </recommendedName>
</protein>
<organism evidence="17 18">
    <name type="scientific">Gottschalkia purinilytica</name>
    <name type="common">Clostridium purinilyticum</name>
    <dbReference type="NCBI Taxonomy" id="1503"/>
    <lineage>
        <taxon>Bacteria</taxon>
        <taxon>Bacillati</taxon>
        <taxon>Bacillota</taxon>
        <taxon>Tissierellia</taxon>
        <taxon>Tissierellales</taxon>
        <taxon>Gottschalkiaceae</taxon>
        <taxon>Gottschalkia</taxon>
    </lineage>
</organism>
<dbReference type="PRINTS" id="PR00344">
    <property type="entry name" value="BCTRLSENSOR"/>
</dbReference>
<evidence type="ECO:0000256" key="8">
    <source>
        <dbReference type="ARBA" id="ARBA00022741"/>
    </source>
</evidence>
<dbReference type="FunFam" id="1.10.287.130:FF:000001">
    <property type="entry name" value="Two-component sensor histidine kinase"/>
    <property type="match status" value="1"/>
</dbReference>
<dbReference type="InterPro" id="IPR005467">
    <property type="entry name" value="His_kinase_dom"/>
</dbReference>
<dbReference type="PROSITE" id="PS50109">
    <property type="entry name" value="HIS_KIN"/>
    <property type="match status" value="1"/>
</dbReference>
<dbReference type="Pfam" id="PF00512">
    <property type="entry name" value="HisKA"/>
    <property type="match status" value="1"/>
</dbReference>
<dbReference type="InterPro" id="IPR003661">
    <property type="entry name" value="HisK_dim/P_dom"/>
</dbReference>
<dbReference type="Gene3D" id="3.30.450.20">
    <property type="entry name" value="PAS domain"/>
    <property type="match status" value="1"/>
</dbReference>
<proteinExistence type="predicted"/>
<keyword evidence="5" id="KW-0597">Phosphoprotein</keyword>
<keyword evidence="12" id="KW-0902">Two-component regulatory system</keyword>
<dbReference type="CDD" id="cd06225">
    <property type="entry name" value="HAMP"/>
    <property type="match status" value="1"/>
</dbReference>
<dbReference type="PANTHER" id="PTHR45528:SF1">
    <property type="entry name" value="SENSOR HISTIDINE KINASE CPXA"/>
    <property type="match status" value="1"/>
</dbReference>
<dbReference type="Pfam" id="PF02518">
    <property type="entry name" value="HATPase_c"/>
    <property type="match status" value="1"/>
</dbReference>
<dbReference type="FunFam" id="3.30.565.10:FF:000006">
    <property type="entry name" value="Sensor histidine kinase WalK"/>
    <property type="match status" value="1"/>
</dbReference>
<evidence type="ECO:0000256" key="11">
    <source>
        <dbReference type="ARBA" id="ARBA00022989"/>
    </source>
</evidence>
<accession>A0A0L0W7K7</accession>
<sequence>MQGIKKRWVYNYIIIVSAVLLIVEGAFVILIKNYYYGNITQNLSNTTTTAADFYNRYLSGKQDTLHDIAQQIIQGFSKDYSELQVLDTKGNIIMSSSGFLFKDKVDSQDYIKSLKGQVSTWTGKDKNTKENIMIVSSPIMQEKDKIVGVVRNITSLEEVNKVIRKLFTASFFTILIILLIMLSLSILFSRSIINPLNEINGVAQKMAKGQFSERIEKHYNDEIGELADTLNYMAGEIVNSTRLKNDFISSISHELRTPLTSIKGWSETILTGGLKDKEEAELGLKIIIKETTRLSQMVEELLDFSKIESGRIVLHLEKINVKDDLEDVIHICKLRALKDGVILEYSSEEDIPFIMADKNRLRQVFINIIDNAVKFTDKGKHVFVNIYCDDKNTYIKIKDEGTGISPEDLSQVKEKFFKGTSKKSGSGIGLAVSDEIIKLHNGSLTIDSELGEGTTVLITLPQHSE</sequence>
<dbReference type="GO" id="GO:0005524">
    <property type="term" value="F:ATP binding"/>
    <property type="evidence" value="ECO:0007669"/>
    <property type="project" value="UniProtKB-KW"/>
</dbReference>
<dbReference type="SMART" id="SM00387">
    <property type="entry name" value="HATPase_c"/>
    <property type="match status" value="1"/>
</dbReference>
<evidence type="ECO:0000256" key="4">
    <source>
        <dbReference type="ARBA" id="ARBA00022475"/>
    </source>
</evidence>
<feature type="domain" description="HAMP" evidence="16">
    <location>
        <begin position="190"/>
        <end position="242"/>
    </location>
</feature>
<dbReference type="PANTHER" id="PTHR45528">
    <property type="entry name" value="SENSOR HISTIDINE KINASE CPXA"/>
    <property type="match status" value="1"/>
</dbReference>
<dbReference type="InterPro" id="IPR036890">
    <property type="entry name" value="HATPase_C_sf"/>
</dbReference>
<reference evidence="18" key="1">
    <citation type="submission" date="2015-07" db="EMBL/GenBank/DDBJ databases">
        <title>Draft genome sequence of the purine-degrading Gottschalkia purinilyticum DSM 1384 (formerly Clostridium purinilyticum).</title>
        <authorList>
            <person name="Poehlein A."/>
            <person name="Schiel-Bengelsdorf B."/>
            <person name="Bengelsdorf F.R."/>
            <person name="Daniel R."/>
            <person name="Duerre P."/>
        </authorList>
    </citation>
    <scope>NUCLEOTIDE SEQUENCE [LARGE SCALE GENOMIC DNA]</scope>
    <source>
        <strain evidence="18">DSM 1384</strain>
    </source>
</reference>
<dbReference type="SUPFAM" id="SSF55874">
    <property type="entry name" value="ATPase domain of HSP90 chaperone/DNA topoisomerase II/histidine kinase"/>
    <property type="match status" value="1"/>
</dbReference>
<evidence type="ECO:0000256" key="2">
    <source>
        <dbReference type="ARBA" id="ARBA00004651"/>
    </source>
</evidence>
<dbReference type="Pfam" id="PF00672">
    <property type="entry name" value="HAMP"/>
    <property type="match status" value="1"/>
</dbReference>
<dbReference type="EC" id="2.7.13.3" evidence="3"/>
<evidence type="ECO:0000256" key="6">
    <source>
        <dbReference type="ARBA" id="ARBA00022679"/>
    </source>
</evidence>
<dbReference type="GO" id="GO:0005886">
    <property type="term" value="C:plasma membrane"/>
    <property type="evidence" value="ECO:0007669"/>
    <property type="project" value="UniProtKB-SubCell"/>
</dbReference>
<keyword evidence="10" id="KW-0067">ATP-binding</keyword>
<dbReference type="SUPFAM" id="SSF47384">
    <property type="entry name" value="Homodimeric domain of signal transducing histidine kinase"/>
    <property type="match status" value="1"/>
</dbReference>
<dbReference type="InterPro" id="IPR003660">
    <property type="entry name" value="HAMP_dom"/>
</dbReference>
<keyword evidence="7 14" id="KW-0812">Transmembrane</keyword>
<evidence type="ECO:0000256" key="9">
    <source>
        <dbReference type="ARBA" id="ARBA00022777"/>
    </source>
</evidence>
<evidence type="ECO:0000256" key="10">
    <source>
        <dbReference type="ARBA" id="ARBA00022840"/>
    </source>
</evidence>
<keyword evidence="9" id="KW-0418">Kinase</keyword>
<dbReference type="AlphaFoldDB" id="A0A0L0W7K7"/>
<name>A0A0L0W7K7_GOTPU</name>
<dbReference type="STRING" id="1503.CLPU_15c00270"/>
<evidence type="ECO:0000259" key="15">
    <source>
        <dbReference type="PROSITE" id="PS50109"/>
    </source>
</evidence>
<keyword evidence="13 14" id="KW-0472">Membrane</keyword>
<dbReference type="InterPro" id="IPR050398">
    <property type="entry name" value="HssS/ArlS-like"/>
</dbReference>
<keyword evidence="6 17" id="KW-0808">Transferase</keyword>
<gene>
    <name evidence="17" type="primary">phoR</name>
    <name evidence="17" type="ORF">CLPU_15c00270</name>
</gene>
<keyword evidence="8" id="KW-0547">Nucleotide-binding</keyword>
<dbReference type="SMART" id="SM00388">
    <property type="entry name" value="HisKA"/>
    <property type="match status" value="1"/>
</dbReference>
<evidence type="ECO:0000256" key="7">
    <source>
        <dbReference type="ARBA" id="ARBA00022692"/>
    </source>
</evidence>
<dbReference type="OrthoDB" id="2359336at2"/>
<comment type="catalytic activity">
    <reaction evidence="1">
        <text>ATP + protein L-histidine = ADP + protein N-phospho-L-histidine.</text>
        <dbReference type="EC" id="2.7.13.3"/>
    </reaction>
</comment>
<evidence type="ECO:0000259" key="16">
    <source>
        <dbReference type="PROSITE" id="PS50885"/>
    </source>
</evidence>
<keyword evidence="4" id="KW-1003">Cell membrane</keyword>
<feature type="transmembrane region" description="Helical" evidence="14">
    <location>
        <begin position="12"/>
        <end position="31"/>
    </location>
</feature>
<keyword evidence="11 14" id="KW-1133">Transmembrane helix</keyword>
<evidence type="ECO:0000256" key="3">
    <source>
        <dbReference type="ARBA" id="ARBA00012438"/>
    </source>
</evidence>
<keyword evidence="18" id="KW-1185">Reference proteome</keyword>
<feature type="transmembrane region" description="Helical" evidence="14">
    <location>
        <begin position="166"/>
        <end position="188"/>
    </location>
</feature>
<evidence type="ECO:0000313" key="17">
    <source>
        <dbReference type="EMBL" id="KNF07533.1"/>
    </source>
</evidence>
<evidence type="ECO:0000256" key="12">
    <source>
        <dbReference type="ARBA" id="ARBA00023012"/>
    </source>
</evidence>
<dbReference type="CDD" id="cd18773">
    <property type="entry name" value="PDC1_HK_sensor"/>
    <property type="match status" value="1"/>
</dbReference>
<feature type="domain" description="Histidine kinase" evidence="15">
    <location>
        <begin position="250"/>
        <end position="464"/>
    </location>
</feature>
<evidence type="ECO:0000256" key="5">
    <source>
        <dbReference type="ARBA" id="ARBA00022553"/>
    </source>
</evidence>
<dbReference type="InterPro" id="IPR004358">
    <property type="entry name" value="Sig_transdc_His_kin-like_C"/>
</dbReference>
<dbReference type="Gene3D" id="1.10.287.130">
    <property type="match status" value="1"/>
</dbReference>
<dbReference type="SUPFAM" id="SSF158472">
    <property type="entry name" value="HAMP domain-like"/>
    <property type="match status" value="1"/>
</dbReference>
<dbReference type="SMART" id="SM00304">
    <property type="entry name" value="HAMP"/>
    <property type="match status" value="1"/>
</dbReference>
<dbReference type="Gene3D" id="6.10.340.10">
    <property type="match status" value="1"/>
</dbReference>
<dbReference type="EMBL" id="LGSS01000015">
    <property type="protein sequence ID" value="KNF07533.1"/>
    <property type="molecule type" value="Genomic_DNA"/>
</dbReference>
<evidence type="ECO:0000256" key="1">
    <source>
        <dbReference type="ARBA" id="ARBA00000085"/>
    </source>
</evidence>
<dbReference type="InterPro" id="IPR003594">
    <property type="entry name" value="HATPase_dom"/>
</dbReference>
<dbReference type="SUPFAM" id="SSF103190">
    <property type="entry name" value="Sensory domain-like"/>
    <property type="match status" value="1"/>
</dbReference>